<dbReference type="RefSeq" id="WP_211291053.1">
    <property type="nucleotide sequence ID" value="NZ_PTJD01000007.1"/>
</dbReference>
<accession>A0A2S6IK23</accession>
<gene>
    <name evidence="1" type="ORF">CLV92_10780</name>
</gene>
<evidence type="ECO:0000313" key="1">
    <source>
        <dbReference type="EMBL" id="PPK94577.1"/>
    </source>
</evidence>
<reference evidence="1 2" key="1">
    <citation type="submission" date="2018-02" db="EMBL/GenBank/DDBJ databases">
        <title>Genomic Encyclopedia of Archaeal and Bacterial Type Strains, Phase II (KMG-II): from individual species to whole genera.</title>
        <authorList>
            <person name="Goeker M."/>
        </authorList>
    </citation>
    <scope>NUCLEOTIDE SEQUENCE [LARGE SCALE GENOMIC DNA]</scope>
    <source>
        <strain evidence="1 2">DSM 22857</strain>
    </source>
</reference>
<sequence length="186" mass="21101">MTAEHPTADVPTADHPAARALVDAPPADGRADFDFLFGDWQVRARRAHDMLDPRCDDWHEFLMTQRARPLLGGLGNTDSCETATGPDGQPFVGFSLRLFDPRDRTWRIWWASNRNPGHLDSPLAGRFEEARGLFHGRDRIDGRDVDVRFEWTVTGPATARWEQAFSLDDGETWFTNFTMAFVRARG</sequence>
<dbReference type="Proteomes" id="UP000239485">
    <property type="component" value="Unassembled WGS sequence"/>
</dbReference>
<dbReference type="AlphaFoldDB" id="A0A2S6IK23"/>
<evidence type="ECO:0008006" key="3">
    <source>
        <dbReference type="Google" id="ProtNLM"/>
    </source>
</evidence>
<keyword evidence="2" id="KW-1185">Reference proteome</keyword>
<organism evidence="1 2">
    <name type="scientific">Kineococcus xinjiangensis</name>
    <dbReference type="NCBI Taxonomy" id="512762"/>
    <lineage>
        <taxon>Bacteria</taxon>
        <taxon>Bacillati</taxon>
        <taxon>Actinomycetota</taxon>
        <taxon>Actinomycetes</taxon>
        <taxon>Kineosporiales</taxon>
        <taxon>Kineosporiaceae</taxon>
        <taxon>Kineococcus</taxon>
    </lineage>
</organism>
<evidence type="ECO:0000313" key="2">
    <source>
        <dbReference type="Proteomes" id="UP000239485"/>
    </source>
</evidence>
<dbReference type="EMBL" id="PTJD01000007">
    <property type="protein sequence ID" value="PPK94577.1"/>
    <property type="molecule type" value="Genomic_DNA"/>
</dbReference>
<protein>
    <recommendedName>
        <fullName evidence="3">DUF1579 domain-containing protein</fullName>
    </recommendedName>
</protein>
<proteinExistence type="predicted"/>
<comment type="caution">
    <text evidence="1">The sequence shown here is derived from an EMBL/GenBank/DDBJ whole genome shotgun (WGS) entry which is preliminary data.</text>
</comment>
<name>A0A2S6IK23_9ACTN</name>